<reference evidence="3" key="1">
    <citation type="journal article" date="2019" name="Int. J. Syst. Evol. Microbiol.">
        <title>The Global Catalogue of Microorganisms (GCM) 10K type strain sequencing project: providing services to taxonomists for standard genome sequencing and annotation.</title>
        <authorList>
            <consortium name="The Broad Institute Genomics Platform"/>
            <consortium name="The Broad Institute Genome Sequencing Center for Infectious Disease"/>
            <person name="Wu L."/>
            <person name="Ma J."/>
        </authorList>
    </citation>
    <scope>NUCLEOTIDE SEQUENCE [LARGE SCALE GENOMIC DNA]</scope>
    <source>
        <strain evidence="3">JCM 11269</strain>
    </source>
</reference>
<feature type="compositionally biased region" description="Basic and acidic residues" evidence="1">
    <location>
        <begin position="360"/>
        <end position="373"/>
    </location>
</feature>
<proteinExistence type="predicted"/>
<accession>A0ABP4DQM3</accession>
<keyword evidence="3" id="KW-1185">Reference proteome</keyword>
<dbReference type="EMBL" id="BAAAHU010000051">
    <property type="protein sequence ID" value="GAA1014091.1"/>
    <property type="molecule type" value="Genomic_DNA"/>
</dbReference>
<organism evidence="2 3">
    <name type="scientific">Streptomyces thermogriseus</name>
    <dbReference type="NCBI Taxonomy" id="75292"/>
    <lineage>
        <taxon>Bacteria</taxon>
        <taxon>Bacillati</taxon>
        <taxon>Actinomycetota</taxon>
        <taxon>Actinomycetes</taxon>
        <taxon>Kitasatosporales</taxon>
        <taxon>Streptomycetaceae</taxon>
        <taxon>Streptomyces</taxon>
    </lineage>
</organism>
<feature type="region of interest" description="Disordered" evidence="1">
    <location>
        <begin position="28"/>
        <end position="131"/>
    </location>
</feature>
<evidence type="ECO:0000256" key="1">
    <source>
        <dbReference type="SAM" id="MobiDB-lite"/>
    </source>
</evidence>
<feature type="region of interest" description="Disordered" evidence="1">
    <location>
        <begin position="355"/>
        <end position="395"/>
    </location>
</feature>
<comment type="caution">
    <text evidence="2">The sequence shown here is derived from an EMBL/GenBank/DDBJ whole genome shotgun (WGS) entry which is preliminary data.</text>
</comment>
<feature type="compositionally biased region" description="Basic and acidic residues" evidence="1">
    <location>
        <begin position="385"/>
        <end position="395"/>
    </location>
</feature>
<gene>
    <name evidence="2" type="ORF">GCM10009564_42720</name>
</gene>
<feature type="region of interest" description="Disordered" evidence="1">
    <location>
        <begin position="287"/>
        <end position="335"/>
    </location>
</feature>
<sequence>MEVLQQGRVQDPVALRVRHHERRGRCVGQVDQDPALPRVDLEDAQRVGQSGDVRARPGGLDAREEPLAQGPPRPLLPRDGGAAEVRGETALQGQVERQETQPVRGLPAHRPALDVQPCGRHRPRRRGTVPLGGLLEPQRLQARQPRGDALQEHTARNAVLRREALGDGVRQLVERLLLVVRTPPGLQDRRVVAGAAVRGEEEGAEILVAGRQMRVPQRLFEVVAVLDGVEGRIGPGGQPGAQQGAGAAVVHPGAAQRAEETADALRRQQGQPRGDQTALASALLRGGPCWSRPGNGGTNCESVLQRHGPEVAPESRGRPRDGSTEPAMDSNNFRTCGHADVRMRDTRTHRRTNTWTCADVRTHGGPRPEERGGARIRRQTPGGTRDGRPEPRVRA</sequence>
<protein>
    <submittedName>
        <fullName evidence="2">Uncharacterized protein</fullName>
    </submittedName>
</protein>
<evidence type="ECO:0000313" key="3">
    <source>
        <dbReference type="Proteomes" id="UP001501072"/>
    </source>
</evidence>
<evidence type="ECO:0000313" key="2">
    <source>
        <dbReference type="EMBL" id="GAA1014091.1"/>
    </source>
</evidence>
<name>A0ABP4DQM3_9ACTN</name>
<dbReference type="Proteomes" id="UP001501072">
    <property type="component" value="Unassembled WGS sequence"/>
</dbReference>
<feature type="compositionally biased region" description="Basic and acidic residues" evidence="1">
    <location>
        <begin position="307"/>
        <end position="323"/>
    </location>
</feature>